<proteinExistence type="predicted"/>
<feature type="region of interest" description="Disordered" evidence="1">
    <location>
        <begin position="22"/>
        <end position="44"/>
    </location>
</feature>
<reference evidence="2 3" key="1">
    <citation type="journal article" date="2009" name="J. Bacteriol.">
        <title>Complete genome sequence of the anaerobic, protein-degrading hyperthermophilic crenarchaeon Desulfurococcus kamchatkensis.</title>
        <authorList>
            <person name="Ravin N.V."/>
            <person name="Mardanov A.V."/>
            <person name="Beletsky A.V."/>
            <person name="Kublanov I.V."/>
            <person name="Kolganova T.V."/>
            <person name="Lebedinsky A.V."/>
            <person name="Chernyh N.A."/>
            <person name="Bonch-Osmolovskaya E.A."/>
            <person name="Skryabin K.G."/>
        </authorList>
    </citation>
    <scope>NUCLEOTIDE SEQUENCE [LARGE SCALE GENOMIC DNA]</scope>
    <source>
        <strain evidence="3">DSM 18924 / JCM 16383 / VKM B-2413 / 1221n</strain>
    </source>
</reference>
<dbReference type="EMBL" id="CP001140">
    <property type="protein sequence ID" value="ACL11266.1"/>
    <property type="molecule type" value="Genomic_DNA"/>
</dbReference>
<dbReference type="STRING" id="490899.DKAM_0940"/>
<name>B8D585_DESA1</name>
<protein>
    <submittedName>
        <fullName evidence="2">Uncharacterized protein</fullName>
    </submittedName>
</protein>
<gene>
    <name evidence="2" type="ordered locus">DKAM_0940</name>
</gene>
<evidence type="ECO:0000313" key="3">
    <source>
        <dbReference type="Proteomes" id="UP000006903"/>
    </source>
</evidence>
<evidence type="ECO:0000313" key="2">
    <source>
        <dbReference type="EMBL" id="ACL11266.1"/>
    </source>
</evidence>
<dbReference type="HOGENOM" id="CLU_3210594_0_0_2"/>
<accession>B8D585</accession>
<dbReference type="Proteomes" id="UP000006903">
    <property type="component" value="Chromosome"/>
</dbReference>
<evidence type="ECO:0000256" key="1">
    <source>
        <dbReference type="SAM" id="MobiDB-lite"/>
    </source>
</evidence>
<organism evidence="2 3">
    <name type="scientific">Desulfurococcus amylolyticus (strain DSM 18924 / JCM 16383 / VKM B-2413 / 1221n)</name>
    <name type="common">Desulfurococcus kamchatkensis</name>
    <dbReference type="NCBI Taxonomy" id="490899"/>
    <lineage>
        <taxon>Archaea</taxon>
        <taxon>Thermoproteota</taxon>
        <taxon>Thermoprotei</taxon>
        <taxon>Desulfurococcales</taxon>
        <taxon>Desulfurococcaceae</taxon>
        <taxon>Desulfurococcus</taxon>
    </lineage>
</organism>
<sequence length="44" mass="4805">MKYISKLGVPNGMAERILEPLARPRPLEPSTPMDEARMGPVVGV</sequence>
<dbReference type="KEGG" id="dka:DKAM_0940"/>
<dbReference type="AlphaFoldDB" id="B8D585"/>